<dbReference type="RefSeq" id="WP_336586713.1">
    <property type="nucleotide sequence ID" value="NZ_JBBAXC010000006.1"/>
</dbReference>
<reference evidence="6 7" key="1">
    <citation type="journal article" date="2018" name="J. Microbiol.">
        <title>Bacillus spongiae sp. nov., isolated from sponge of Jeju Island.</title>
        <authorList>
            <person name="Lee G.E."/>
            <person name="Im W.T."/>
            <person name="Park J.S."/>
        </authorList>
    </citation>
    <scope>NUCLEOTIDE SEQUENCE [LARGE SCALE GENOMIC DNA]</scope>
    <source>
        <strain evidence="6 7">135PIL107-10</strain>
    </source>
</reference>
<accession>A0ABU8HDD2</accession>
<dbReference type="Gene3D" id="3.40.50.300">
    <property type="entry name" value="P-loop containing nucleotide triphosphate hydrolases"/>
    <property type="match status" value="2"/>
</dbReference>
<feature type="domain" description="ABC transporter" evidence="5">
    <location>
        <begin position="320"/>
        <end position="539"/>
    </location>
</feature>
<dbReference type="GO" id="GO:0005524">
    <property type="term" value="F:ATP binding"/>
    <property type="evidence" value="ECO:0007669"/>
    <property type="project" value="UniProtKB-KW"/>
</dbReference>
<evidence type="ECO:0000256" key="2">
    <source>
        <dbReference type="ARBA" id="ARBA00022840"/>
    </source>
</evidence>
<evidence type="ECO:0000256" key="4">
    <source>
        <dbReference type="SAM" id="MobiDB-lite"/>
    </source>
</evidence>
<dbReference type="InterPro" id="IPR051309">
    <property type="entry name" value="ABCF_ATPase"/>
</dbReference>
<keyword evidence="2 6" id="KW-0067">ATP-binding</keyword>
<proteinExistence type="predicted"/>
<dbReference type="PROSITE" id="PS00211">
    <property type="entry name" value="ABC_TRANSPORTER_1"/>
    <property type="match status" value="2"/>
</dbReference>
<sequence length="627" mass="71891">MKVLMAEGLTKSYGEKMLFRNISFSIAEKQRIGLIGINGTGKSSLLKLVASIDLLDQGMISTPKEYTIAYLDQDPHLNPELTVLEQVFESDAKIVKLMKKYEESLRALEKDPTNEEKQERLFTLQKEMDLHQAWEANATVKTILTKLGITFFDQKVGELSGGQQKRVALAQVLVEMPDLLILDEPTNHLDYESIEWLQEYLAKYSGSVLFVTHDRYFLDAVSNQIFELDKASLYAYKGNYQDFIEAKSIREENEQATREKQKNLFRNELEWMRRGAKARTTKQKARIGRFEQLDATLASYQSETDLEINIKGSRLGKKVIELKNVSKKFDGKEILTSINYLFKPQDRIGIVGKNGTGKSTFLNILAGLEPIDSGEVEIGQTVKMAYYTQQSEEMPPNLRMIDYIREEAEVVTLKTGEHISVSAMLERFLFPMSTHGTPLRKLSGGEKRRLFLLKLLMQNPNVLLLDEPTNDLDTQTLTVLEAYLEEFPGVVITVSHDRYFLDKVATQLLVFQGEGKLGMYYGIYSDYVKYENAPKESSVQLKQKSAERNAPSTQSKKMTYKEKMEWETIEEKIEETEIMIEEAEQKMEQVGSDFELAQSIMKELEELNAQLEHLIERWTYLSELSSS</sequence>
<evidence type="ECO:0000313" key="7">
    <source>
        <dbReference type="Proteomes" id="UP001312865"/>
    </source>
</evidence>
<dbReference type="InterPro" id="IPR017871">
    <property type="entry name" value="ABC_transporter-like_CS"/>
</dbReference>
<dbReference type="PANTHER" id="PTHR42855">
    <property type="entry name" value="ABC TRANSPORTER ATP-BINDING SUBUNIT"/>
    <property type="match status" value="1"/>
</dbReference>
<dbReference type="InterPro" id="IPR003439">
    <property type="entry name" value="ABC_transporter-like_ATP-bd"/>
</dbReference>
<feature type="region of interest" description="Disordered" evidence="4">
    <location>
        <begin position="539"/>
        <end position="561"/>
    </location>
</feature>
<dbReference type="InterPro" id="IPR027417">
    <property type="entry name" value="P-loop_NTPase"/>
</dbReference>
<keyword evidence="3" id="KW-0175">Coiled coil</keyword>
<dbReference type="InterPro" id="IPR037118">
    <property type="entry name" value="Val-tRNA_synth_C_sf"/>
</dbReference>
<dbReference type="Gene3D" id="1.10.287.380">
    <property type="entry name" value="Valyl-tRNA synthetase, C-terminal domain"/>
    <property type="match status" value="1"/>
</dbReference>
<name>A0ABU8HDD2_9BACI</name>
<feature type="domain" description="ABC transporter" evidence="5">
    <location>
        <begin position="4"/>
        <end position="255"/>
    </location>
</feature>
<keyword evidence="1" id="KW-0547">Nucleotide-binding</keyword>
<evidence type="ECO:0000259" key="5">
    <source>
        <dbReference type="PROSITE" id="PS50893"/>
    </source>
</evidence>
<dbReference type="EMBL" id="JBBAXC010000006">
    <property type="protein sequence ID" value="MEI5907280.1"/>
    <property type="molecule type" value="Genomic_DNA"/>
</dbReference>
<dbReference type="InterPro" id="IPR032524">
    <property type="entry name" value="ABC_tran_C"/>
</dbReference>
<dbReference type="PANTHER" id="PTHR42855:SF1">
    <property type="entry name" value="ABC TRANSPORTER DOMAIN-CONTAINING PROTEIN"/>
    <property type="match status" value="1"/>
</dbReference>
<dbReference type="SUPFAM" id="SSF52540">
    <property type="entry name" value="P-loop containing nucleoside triphosphate hydrolases"/>
    <property type="match status" value="2"/>
</dbReference>
<dbReference type="CDD" id="cd03221">
    <property type="entry name" value="ABCF_EF-3"/>
    <property type="match status" value="2"/>
</dbReference>
<dbReference type="Pfam" id="PF00005">
    <property type="entry name" value="ABC_tran"/>
    <property type="match status" value="2"/>
</dbReference>
<comment type="caution">
    <text evidence="6">The sequence shown here is derived from an EMBL/GenBank/DDBJ whole genome shotgun (WGS) entry which is preliminary data.</text>
</comment>
<dbReference type="Proteomes" id="UP001312865">
    <property type="component" value="Unassembled WGS sequence"/>
</dbReference>
<dbReference type="Pfam" id="PF16326">
    <property type="entry name" value="ABC_tran_CTD"/>
    <property type="match status" value="1"/>
</dbReference>
<feature type="coiled-coil region" evidence="3">
    <location>
        <begin position="566"/>
        <end position="621"/>
    </location>
</feature>
<protein>
    <submittedName>
        <fullName evidence="6">ABC-F family ATP-binding cassette domain-containing protein</fullName>
    </submittedName>
</protein>
<evidence type="ECO:0000256" key="1">
    <source>
        <dbReference type="ARBA" id="ARBA00022741"/>
    </source>
</evidence>
<dbReference type="SMART" id="SM00382">
    <property type="entry name" value="AAA"/>
    <property type="match status" value="2"/>
</dbReference>
<evidence type="ECO:0000256" key="3">
    <source>
        <dbReference type="SAM" id="Coils"/>
    </source>
</evidence>
<gene>
    <name evidence="6" type="ORF">WAK64_09440</name>
</gene>
<dbReference type="InterPro" id="IPR003593">
    <property type="entry name" value="AAA+_ATPase"/>
</dbReference>
<dbReference type="PROSITE" id="PS50893">
    <property type="entry name" value="ABC_TRANSPORTER_2"/>
    <property type="match status" value="2"/>
</dbReference>
<organism evidence="6 7">
    <name type="scientific">Bacillus spongiae</name>
    <dbReference type="NCBI Taxonomy" id="2683610"/>
    <lineage>
        <taxon>Bacteria</taxon>
        <taxon>Bacillati</taxon>
        <taxon>Bacillota</taxon>
        <taxon>Bacilli</taxon>
        <taxon>Bacillales</taxon>
        <taxon>Bacillaceae</taxon>
        <taxon>Bacillus</taxon>
    </lineage>
</organism>
<dbReference type="InterPro" id="IPR032781">
    <property type="entry name" value="ABC_tran_Xtn"/>
</dbReference>
<dbReference type="Pfam" id="PF12848">
    <property type="entry name" value="ABC_tran_Xtn"/>
    <property type="match status" value="1"/>
</dbReference>
<evidence type="ECO:0000313" key="6">
    <source>
        <dbReference type="EMBL" id="MEI5907280.1"/>
    </source>
</evidence>
<keyword evidence="7" id="KW-1185">Reference proteome</keyword>